<sequence length="274" mass="31591">MDSNKKGTVIDISNINGKRFKIPLVNGKLHESDLKEKFPDMKNLFFCSNANSPILCMPIRNVYSSPKNEWKSGDLFVVNKNESVNDLPCFEKKENFSVIFRRTPHIKDNDVTLTNRKRINDEKDEKIATKRQKFEDVSAKTTKKELLETSAACKCPPGKTFDQEKSSKLLKEIVFKYLSNTLANCNVKSYKGNFFWHLRGLILDPRKYLLKEFDPKYPLECSLCGNEKFTVGHLFKEKHLENVKMSTGEEPRAASLIFCRILMLEKDISSTDCK</sequence>
<organism evidence="1 2">
    <name type="scientific">Panagrolaimus sp. JU765</name>
    <dbReference type="NCBI Taxonomy" id="591449"/>
    <lineage>
        <taxon>Eukaryota</taxon>
        <taxon>Metazoa</taxon>
        <taxon>Ecdysozoa</taxon>
        <taxon>Nematoda</taxon>
        <taxon>Chromadorea</taxon>
        <taxon>Rhabditida</taxon>
        <taxon>Tylenchina</taxon>
        <taxon>Panagrolaimomorpha</taxon>
        <taxon>Panagrolaimoidea</taxon>
        <taxon>Panagrolaimidae</taxon>
        <taxon>Panagrolaimus</taxon>
    </lineage>
</organism>
<dbReference type="Proteomes" id="UP000887576">
    <property type="component" value="Unplaced"/>
</dbReference>
<protein>
    <submittedName>
        <fullName evidence="2">Uncharacterized protein</fullName>
    </submittedName>
</protein>
<evidence type="ECO:0000313" key="1">
    <source>
        <dbReference type="Proteomes" id="UP000887576"/>
    </source>
</evidence>
<dbReference type="WBParaSite" id="JU765_v2.g12792.t1">
    <property type="protein sequence ID" value="JU765_v2.g12792.t1"/>
    <property type="gene ID" value="JU765_v2.g12792"/>
</dbReference>
<accession>A0AC34Q464</accession>
<evidence type="ECO:0000313" key="2">
    <source>
        <dbReference type="WBParaSite" id="JU765_v2.g12792.t1"/>
    </source>
</evidence>
<proteinExistence type="predicted"/>
<name>A0AC34Q464_9BILA</name>
<reference evidence="2" key="1">
    <citation type="submission" date="2022-11" db="UniProtKB">
        <authorList>
            <consortium name="WormBaseParasite"/>
        </authorList>
    </citation>
    <scope>IDENTIFICATION</scope>
</reference>